<name>A0A4V1XC15_9PEZI</name>
<dbReference type="OrthoDB" id="1878542at2759"/>
<sequence length="439" mass="48824">MRAQARICDPEGLADLPKARTSLQAIHAAVSYLSQLQLPSGSWGSQSAGPLMLLPYAVVSLYLTGSPIPSAYAVEIKRYVFPASVLKTQLWIELYRQQPNEIINFAAHLTSLAAVDNAHSKEWLVKLLNWLTVVLYIPFMRRATTVESAEKRTWELIEVEDKNSGYIWLSIISNAVNLIACLIHDGGDNSEGVRTHRGTILRHFCITADEMTGNDSDGTQAWDTSLVVQDMVAADAAKQSKHQPTLLRAHAYLEDHRLRDNVSEQKKCYRQHRRGGRPWTTRWQGRVPRAKPPSSQRGTHPPDDGQAHAVVSWTSVADKQDVVTDYQGRKPDAAQAGQSGPGRGAQLPYICPSSVAGLVQRLDYPAWRHMSCDAIQEATQVARKHLHLKDHEAQAVRDLQRKEGSEANQNTDVVKMQHSYWVRNAVEVAQSALTKLAAA</sequence>
<gene>
    <name evidence="2" type="ORF">DL764_002076</name>
</gene>
<protein>
    <recommendedName>
        <fullName evidence="4">Squalene cyclase N-terminal domain-containing protein</fullName>
    </recommendedName>
</protein>
<evidence type="ECO:0000313" key="2">
    <source>
        <dbReference type="EMBL" id="RYP08169.1"/>
    </source>
</evidence>
<dbReference type="PANTHER" id="PTHR11764:SF76">
    <property type="entry name" value="TERPENE CYCLASE_MUTASE FAMILY MEMBER"/>
    <property type="match status" value="1"/>
</dbReference>
<dbReference type="InterPro" id="IPR008930">
    <property type="entry name" value="Terpenoid_cyclase/PrenylTrfase"/>
</dbReference>
<dbReference type="AlphaFoldDB" id="A0A4V1XC15"/>
<reference evidence="2 3" key="1">
    <citation type="submission" date="2018-06" db="EMBL/GenBank/DDBJ databases">
        <title>Complete Genomes of Monosporascus.</title>
        <authorList>
            <person name="Robinson A.J."/>
            <person name="Natvig D.O."/>
        </authorList>
    </citation>
    <scope>NUCLEOTIDE SEQUENCE [LARGE SCALE GENOMIC DNA]</scope>
    <source>
        <strain evidence="2 3">CBS 110550</strain>
    </source>
</reference>
<dbReference type="STRING" id="155417.A0A4V1XC15"/>
<organism evidence="2 3">
    <name type="scientific">Monosporascus ibericus</name>
    <dbReference type="NCBI Taxonomy" id="155417"/>
    <lineage>
        <taxon>Eukaryota</taxon>
        <taxon>Fungi</taxon>
        <taxon>Dikarya</taxon>
        <taxon>Ascomycota</taxon>
        <taxon>Pezizomycotina</taxon>
        <taxon>Sordariomycetes</taxon>
        <taxon>Xylariomycetidae</taxon>
        <taxon>Xylariales</taxon>
        <taxon>Xylariales incertae sedis</taxon>
        <taxon>Monosporascus</taxon>
    </lineage>
</organism>
<dbReference type="GO" id="GO:0016104">
    <property type="term" value="P:triterpenoid biosynthetic process"/>
    <property type="evidence" value="ECO:0007669"/>
    <property type="project" value="InterPro"/>
</dbReference>
<dbReference type="GO" id="GO:0005811">
    <property type="term" value="C:lipid droplet"/>
    <property type="evidence" value="ECO:0007669"/>
    <property type="project" value="InterPro"/>
</dbReference>
<dbReference type="Proteomes" id="UP000293360">
    <property type="component" value="Unassembled WGS sequence"/>
</dbReference>
<evidence type="ECO:0000313" key="3">
    <source>
        <dbReference type="Proteomes" id="UP000293360"/>
    </source>
</evidence>
<evidence type="ECO:0008006" key="4">
    <source>
        <dbReference type="Google" id="ProtNLM"/>
    </source>
</evidence>
<accession>A0A4V1XC15</accession>
<dbReference type="GO" id="GO:0006696">
    <property type="term" value="P:ergosterol biosynthetic process"/>
    <property type="evidence" value="ECO:0007669"/>
    <property type="project" value="TreeGrafter"/>
</dbReference>
<proteinExistence type="predicted"/>
<dbReference type="EMBL" id="QJNU01000071">
    <property type="protein sequence ID" value="RYP08169.1"/>
    <property type="molecule type" value="Genomic_DNA"/>
</dbReference>
<dbReference type="Gene3D" id="1.50.10.20">
    <property type="match status" value="1"/>
</dbReference>
<evidence type="ECO:0000256" key="1">
    <source>
        <dbReference type="SAM" id="MobiDB-lite"/>
    </source>
</evidence>
<keyword evidence="3" id="KW-1185">Reference proteome</keyword>
<dbReference type="GO" id="GO:0000250">
    <property type="term" value="F:lanosterol synthase activity"/>
    <property type="evidence" value="ECO:0007669"/>
    <property type="project" value="TreeGrafter"/>
</dbReference>
<dbReference type="InterPro" id="IPR018333">
    <property type="entry name" value="Squalene_cyclase"/>
</dbReference>
<dbReference type="SUPFAM" id="SSF48239">
    <property type="entry name" value="Terpenoid cyclases/Protein prenyltransferases"/>
    <property type="match status" value="2"/>
</dbReference>
<dbReference type="PANTHER" id="PTHR11764">
    <property type="entry name" value="TERPENE CYCLASE/MUTASE FAMILY MEMBER"/>
    <property type="match status" value="1"/>
</dbReference>
<feature type="region of interest" description="Disordered" evidence="1">
    <location>
        <begin position="265"/>
        <end position="307"/>
    </location>
</feature>
<comment type="caution">
    <text evidence="2">The sequence shown here is derived from an EMBL/GenBank/DDBJ whole genome shotgun (WGS) entry which is preliminary data.</text>
</comment>